<keyword evidence="7" id="KW-1185">Reference proteome</keyword>
<dbReference type="PRINTS" id="PR00081">
    <property type="entry name" value="GDHRDH"/>
</dbReference>
<dbReference type="PANTHER" id="PTHR43544:SF7">
    <property type="entry name" value="NADB-LER2"/>
    <property type="match status" value="1"/>
</dbReference>
<dbReference type="Gene3D" id="3.40.50.720">
    <property type="entry name" value="NAD(P)-binding Rossmann-like Domain"/>
    <property type="match status" value="1"/>
</dbReference>
<evidence type="ECO:0000256" key="3">
    <source>
        <dbReference type="ARBA" id="ARBA00023002"/>
    </source>
</evidence>
<dbReference type="AlphaFoldDB" id="A0A4Q9NWH1"/>
<dbReference type="InterPro" id="IPR036291">
    <property type="entry name" value="NAD(P)-bd_dom_sf"/>
</dbReference>
<dbReference type="OrthoDB" id="7289984at2759"/>
<dbReference type="Proteomes" id="UP000292082">
    <property type="component" value="Unassembled WGS sequence"/>
</dbReference>
<evidence type="ECO:0000313" key="5">
    <source>
        <dbReference type="EMBL" id="TBU33718.1"/>
    </source>
</evidence>
<dbReference type="Proteomes" id="UP000292957">
    <property type="component" value="Unassembled WGS sequence"/>
</dbReference>
<organism evidence="5">
    <name type="scientific">Dichomitus squalens</name>
    <dbReference type="NCBI Taxonomy" id="114155"/>
    <lineage>
        <taxon>Eukaryota</taxon>
        <taxon>Fungi</taxon>
        <taxon>Dikarya</taxon>
        <taxon>Basidiomycota</taxon>
        <taxon>Agaricomycotina</taxon>
        <taxon>Agaricomycetes</taxon>
        <taxon>Polyporales</taxon>
        <taxon>Polyporaceae</taxon>
        <taxon>Dichomitus</taxon>
    </lineage>
</organism>
<dbReference type="CDD" id="cd05325">
    <property type="entry name" value="carb_red_sniffer_like_SDR_c"/>
    <property type="match status" value="1"/>
</dbReference>
<evidence type="ECO:0000313" key="7">
    <source>
        <dbReference type="Proteomes" id="UP000292082"/>
    </source>
</evidence>
<evidence type="ECO:0008006" key="8">
    <source>
        <dbReference type="Google" id="ProtNLM"/>
    </source>
</evidence>
<protein>
    <recommendedName>
        <fullName evidence="8">NAD(P)-binding protein</fullName>
    </recommendedName>
</protein>
<gene>
    <name evidence="6" type="ORF">BD310DRAFT_975022</name>
    <name evidence="5" type="ORF">BD311DRAFT_784715</name>
</gene>
<reference evidence="5 7" key="1">
    <citation type="submission" date="2019-01" db="EMBL/GenBank/DDBJ databases">
        <title>Draft genome sequences of three monokaryotic isolates of the white-rot basidiomycete fungus Dichomitus squalens.</title>
        <authorList>
            <consortium name="DOE Joint Genome Institute"/>
            <person name="Lopez S.C."/>
            <person name="Andreopoulos B."/>
            <person name="Pangilinan J."/>
            <person name="Lipzen A."/>
            <person name="Riley R."/>
            <person name="Ahrendt S."/>
            <person name="Ng V."/>
            <person name="Barry K."/>
            <person name="Daum C."/>
            <person name="Grigoriev I.V."/>
            <person name="Hilden K.S."/>
            <person name="Makela M.R."/>
            <person name="de Vries R.P."/>
        </authorList>
    </citation>
    <scope>NUCLEOTIDE SEQUENCE [LARGE SCALE GENOMIC DNA]</scope>
    <source>
        <strain evidence="6 7">CBS 464.89</strain>
        <strain evidence="5">OM18370.1</strain>
    </source>
</reference>
<dbReference type="SUPFAM" id="SSF51735">
    <property type="entry name" value="NAD(P)-binding Rossmann-fold domains"/>
    <property type="match status" value="1"/>
</dbReference>
<proteinExistence type="inferred from homology"/>
<dbReference type="GO" id="GO:0016491">
    <property type="term" value="F:oxidoreductase activity"/>
    <property type="evidence" value="ECO:0007669"/>
    <property type="project" value="UniProtKB-KW"/>
</dbReference>
<dbReference type="InterPro" id="IPR002347">
    <property type="entry name" value="SDR_fam"/>
</dbReference>
<sequence length="238" mass="25376">MSSTTTYLITGASRGIGLALAARLLRDPTNLVVAAGRNPDKATALQALKDDPATKGQLHIVKIDVDDAASIRAAYEPVAQTVGEKGLDVLINNAGILLANDAPFTLDPAVMVPQFVTNVVGPTIVAQTFLPLVEKSRRKLIVNVSSSLGSIGIGFDKRYSSYSITKTALNMLTYKMKVERPDLTVVTLNPGWVKTDLGGSEAPLELDDVIPGIIDVLSKLKTEDSGTFVQYDGARVPW</sequence>
<dbReference type="GO" id="GO:0005737">
    <property type="term" value="C:cytoplasm"/>
    <property type="evidence" value="ECO:0007669"/>
    <property type="project" value="TreeGrafter"/>
</dbReference>
<keyword evidence="3" id="KW-0560">Oxidoreductase</keyword>
<evidence type="ECO:0000256" key="4">
    <source>
        <dbReference type="RuleBase" id="RU000363"/>
    </source>
</evidence>
<dbReference type="EMBL" id="ML143390">
    <property type="protein sequence ID" value="TBU33718.1"/>
    <property type="molecule type" value="Genomic_DNA"/>
</dbReference>
<comment type="similarity">
    <text evidence="1 4">Belongs to the short-chain dehydrogenases/reductases (SDR) family.</text>
</comment>
<dbReference type="PANTHER" id="PTHR43544">
    <property type="entry name" value="SHORT-CHAIN DEHYDROGENASE/REDUCTASE"/>
    <property type="match status" value="1"/>
</dbReference>
<keyword evidence="2" id="KW-0521">NADP</keyword>
<name>A0A4Q9NWH1_9APHY</name>
<evidence type="ECO:0000256" key="2">
    <source>
        <dbReference type="ARBA" id="ARBA00022857"/>
    </source>
</evidence>
<accession>A0A4Q9NWH1</accession>
<evidence type="ECO:0000313" key="6">
    <source>
        <dbReference type="EMBL" id="TBU61720.1"/>
    </source>
</evidence>
<dbReference type="Pfam" id="PF00106">
    <property type="entry name" value="adh_short"/>
    <property type="match status" value="1"/>
</dbReference>
<dbReference type="PRINTS" id="PR00080">
    <property type="entry name" value="SDRFAMILY"/>
</dbReference>
<evidence type="ECO:0000256" key="1">
    <source>
        <dbReference type="ARBA" id="ARBA00006484"/>
    </source>
</evidence>
<dbReference type="EMBL" id="ML145097">
    <property type="protein sequence ID" value="TBU61720.1"/>
    <property type="molecule type" value="Genomic_DNA"/>
</dbReference>
<dbReference type="InterPro" id="IPR051468">
    <property type="entry name" value="Fungal_SecMetab_SDRs"/>
</dbReference>